<evidence type="ECO:0000256" key="1">
    <source>
        <dbReference type="ARBA" id="ARBA00005466"/>
    </source>
</evidence>
<dbReference type="InterPro" id="IPR016166">
    <property type="entry name" value="FAD-bd_PCMH"/>
</dbReference>
<dbReference type="Gene3D" id="3.30.465.10">
    <property type="match status" value="2"/>
</dbReference>
<dbReference type="InterPro" id="IPR036318">
    <property type="entry name" value="FAD-bd_PCMH-like_sf"/>
</dbReference>
<dbReference type="GO" id="GO:0071949">
    <property type="term" value="F:FAD binding"/>
    <property type="evidence" value="ECO:0007669"/>
    <property type="project" value="InterPro"/>
</dbReference>
<dbReference type="GO" id="GO:0016491">
    <property type="term" value="F:oxidoreductase activity"/>
    <property type="evidence" value="ECO:0007669"/>
    <property type="project" value="UniProtKB-KW"/>
</dbReference>
<evidence type="ECO:0000313" key="6">
    <source>
        <dbReference type="Proteomes" id="UP000799429"/>
    </source>
</evidence>
<feature type="signal peptide" evidence="3">
    <location>
        <begin position="1"/>
        <end position="29"/>
    </location>
</feature>
<proteinExistence type="inferred from homology"/>
<dbReference type="InterPro" id="IPR050432">
    <property type="entry name" value="FAD-linked_Oxidoreductases_BP"/>
</dbReference>
<dbReference type="Proteomes" id="UP000799429">
    <property type="component" value="Unassembled WGS sequence"/>
</dbReference>
<evidence type="ECO:0000256" key="2">
    <source>
        <dbReference type="ARBA" id="ARBA00023002"/>
    </source>
</evidence>
<organism evidence="5 6">
    <name type="scientific">Patellaria atrata CBS 101060</name>
    <dbReference type="NCBI Taxonomy" id="1346257"/>
    <lineage>
        <taxon>Eukaryota</taxon>
        <taxon>Fungi</taxon>
        <taxon>Dikarya</taxon>
        <taxon>Ascomycota</taxon>
        <taxon>Pezizomycotina</taxon>
        <taxon>Dothideomycetes</taxon>
        <taxon>Dothideomycetes incertae sedis</taxon>
        <taxon>Patellariales</taxon>
        <taxon>Patellariaceae</taxon>
        <taxon>Patellaria</taxon>
    </lineage>
</organism>
<dbReference type="AlphaFoldDB" id="A0A9P4SDT4"/>
<keyword evidence="3" id="KW-0732">Signal</keyword>
<dbReference type="EMBL" id="MU006094">
    <property type="protein sequence ID" value="KAF2839977.1"/>
    <property type="molecule type" value="Genomic_DNA"/>
</dbReference>
<evidence type="ECO:0000313" key="5">
    <source>
        <dbReference type="EMBL" id="KAF2839977.1"/>
    </source>
</evidence>
<dbReference type="PANTHER" id="PTHR13878">
    <property type="entry name" value="GULONOLACTONE OXIDASE"/>
    <property type="match status" value="1"/>
</dbReference>
<dbReference type="InterPro" id="IPR012951">
    <property type="entry name" value="BBE"/>
</dbReference>
<protein>
    <submittedName>
        <fullName evidence="5">FAD-binding domain-containing protein</fullName>
    </submittedName>
</protein>
<dbReference type="SUPFAM" id="SSF56176">
    <property type="entry name" value="FAD-binding/transporter-associated domain-like"/>
    <property type="match status" value="1"/>
</dbReference>
<evidence type="ECO:0000256" key="3">
    <source>
        <dbReference type="SAM" id="SignalP"/>
    </source>
</evidence>
<feature type="domain" description="FAD-binding PCMH-type" evidence="4">
    <location>
        <begin position="171"/>
        <end position="352"/>
    </location>
</feature>
<dbReference type="OrthoDB" id="9983560at2759"/>
<dbReference type="PROSITE" id="PS51387">
    <property type="entry name" value="FAD_PCMH"/>
    <property type="match status" value="1"/>
</dbReference>
<comment type="similarity">
    <text evidence="1">Belongs to the oxygen-dependent FAD-linked oxidoreductase family.</text>
</comment>
<dbReference type="Pfam" id="PF08031">
    <property type="entry name" value="BBE"/>
    <property type="match status" value="1"/>
</dbReference>
<evidence type="ECO:0000259" key="4">
    <source>
        <dbReference type="PROSITE" id="PS51387"/>
    </source>
</evidence>
<dbReference type="Pfam" id="PF01565">
    <property type="entry name" value="FAD_binding_4"/>
    <property type="match status" value="1"/>
</dbReference>
<comment type="caution">
    <text evidence="5">The sequence shown here is derived from an EMBL/GenBank/DDBJ whole genome shotgun (WGS) entry which is preliminary data.</text>
</comment>
<keyword evidence="6" id="KW-1185">Reference proteome</keyword>
<gene>
    <name evidence="5" type="ORF">M501DRAFT_932633</name>
</gene>
<accession>A0A9P4SDT4</accession>
<keyword evidence="2" id="KW-0560">Oxidoreductase</keyword>
<sequence>MRLSTLNCSWRTSALLFAGFCLQSTSVLANSDVERIGLFEYEKSHLSLRALEDTLYGSDRGFLQFEDVDSKFKLRRKQAGCKVYPGDPEWPSEETWESFKNSVDGNLIKTVPRAAVCYPGPDYDEQKCTTVTATWTDSYAQSANPVEVLSPAFQGLTCQPPTLFPNGNCTLGGYPVYVVDARKVSQIQLAVRFARDNGIRLVIKNTGHDFLGKSLGAGALSIWTHNLKGITFISDYQDDSSDYQGPAFKVGAGVQGYELYKAAEEQNLVVVAGEGETVGVMGGYIQGGGHSPLSSILGIAADHVLEIQVVTPDGQFLTVNSKAYSDLFWALRGGGGSTFGVVTSVTVKAHKNVPVTVGTFQFSAAETGLSTFWSGVRAYFDTFIPYSNAGVYTYFWIFPPAITGNFLFSMQPFFLPNKTLSETESLLEPFLIKLTSLGISVTPNLTHYNTFYPAWRNGFPLERVATPTSATGSRLFPRTNWESENKLDATFDAIKAASDAGNLLIAFNIAPRAQRGGSPNNAVNPAWRKAVMHAISGASWALDATPAEVLKVRETFQAGVMQKWRDVSPGAGAYLGEADILEPSWQQAFYGSNYQRLKGIKEKYDPQNVFWAPTAVGSEKFKVITEDGLPGQNGKLCEA</sequence>
<dbReference type="PANTHER" id="PTHR13878:SF91">
    <property type="entry name" value="FAD BINDING DOMAIN PROTEIN (AFU_ORTHOLOGUE AFUA_6G12070)-RELATED"/>
    <property type="match status" value="1"/>
</dbReference>
<name>A0A9P4SDT4_9PEZI</name>
<dbReference type="InterPro" id="IPR006094">
    <property type="entry name" value="Oxid_FAD_bind_N"/>
</dbReference>
<feature type="chain" id="PRO_5040349908" evidence="3">
    <location>
        <begin position="30"/>
        <end position="639"/>
    </location>
</feature>
<reference evidence="5" key="1">
    <citation type="journal article" date="2020" name="Stud. Mycol.">
        <title>101 Dothideomycetes genomes: a test case for predicting lifestyles and emergence of pathogens.</title>
        <authorList>
            <person name="Haridas S."/>
            <person name="Albert R."/>
            <person name="Binder M."/>
            <person name="Bloem J."/>
            <person name="Labutti K."/>
            <person name="Salamov A."/>
            <person name="Andreopoulos B."/>
            <person name="Baker S."/>
            <person name="Barry K."/>
            <person name="Bills G."/>
            <person name="Bluhm B."/>
            <person name="Cannon C."/>
            <person name="Castanera R."/>
            <person name="Culley D."/>
            <person name="Daum C."/>
            <person name="Ezra D."/>
            <person name="Gonzalez J."/>
            <person name="Henrissat B."/>
            <person name="Kuo A."/>
            <person name="Liang C."/>
            <person name="Lipzen A."/>
            <person name="Lutzoni F."/>
            <person name="Magnuson J."/>
            <person name="Mondo S."/>
            <person name="Nolan M."/>
            <person name="Ohm R."/>
            <person name="Pangilinan J."/>
            <person name="Park H.-J."/>
            <person name="Ramirez L."/>
            <person name="Alfaro M."/>
            <person name="Sun H."/>
            <person name="Tritt A."/>
            <person name="Yoshinaga Y."/>
            <person name="Zwiers L.-H."/>
            <person name="Turgeon B."/>
            <person name="Goodwin S."/>
            <person name="Spatafora J."/>
            <person name="Crous P."/>
            <person name="Grigoriev I."/>
        </authorList>
    </citation>
    <scope>NUCLEOTIDE SEQUENCE</scope>
    <source>
        <strain evidence="5">CBS 101060</strain>
    </source>
</reference>
<dbReference type="InterPro" id="IPR016169">
    <property type="entry name" value="FAD-bd_PCMH_sub2"/>
</dbReference>